<dbReference type="EMBL" id="CP001390">
    <property type="protein sequence ID" value="ACM20432.1"/>
    <property type="molecule type" value="Genomic_DNA"/>
</dbReference>
<name>B9M8T6_GEODF</name>
<gene>
    <name evidence="1" type="ordered locus">Geob_2077</name>
</gene>
<dbReference type="STRING" id="316067.Geob_2077"/>
<evidence type="ECO:0000313" key="1">
    <source>
        <dbReference type="EMBL" id="ACM20432.1"/>
    </source>
</evidence>
<keyword evidence="2" id="KW-1185">Reference proteome</keyword>
<reference evidence="1 2" key="1">
    <citation type="submission" date="2009-01" db="EMBL/GenBank/DDBJ databases">
        <title>Complete sequence of Geobacter sp. FRC-32.</title>
        <authorList>
            <consortium name="US DOE Joint Genome Institute"/>
            <person name="Lucas S."/>
            <person name="Copeland A."/>
            <person name="Lapidus A."/>
            <person name="Glavina del Rio T."/>
            <person name="Dalin E."/>
            <person name="Tice H."/>
            <person name="Bruce D."/>
            <person name="Goodwin L."/>
            <person name="Pitluck S."/>
            <person name="Saunders E."/>
            <person name="Brettin T."/>
            <person name="Detter J.C."/>
            <person name="Han C."/>
            <person name="Larimer F."/>
            <person name="Land M."/>
            <person name="Hauser L."/>
            <person name="Kyrpides N."/>
            <person name="Ovchinnikova G."/>
            <person name="Kostka J."/>
            <person name="Richardson P."/>
        </authorList>
    </citation>
    <scope>NUCLEOTIDE SEQUENCE [LARGE SCALE GENOMIC DNA]</scope>
    <source>
        <strain evidence="2">DSM 22248 / JCM 15807 / FRC-32</strain>
    </source>
</reference>
<proteinExistence type="predicted"/>
<dbReference type="KEGG" id="geo:Geob_2077"/>
<evidence type="ECO:0000313" key="2">
    <source>
        <dbReference type="Proteomes" id="UP000007721"/>
    </source>
</evidence>
<sequence>MAEFEPSPHFVHRVMVAVRAEARQPIPERLPALLLSAPLRWSLAVGGSVLTLVNLFRMIGSFFAPSFCG</sequence>
<accession>B9M8T6</accession>
<dbReference type="AlphaFoldDB" id="B9M8T6"/>
<protein>
    <submittedName>
        <fullName evidence="1">Uncharacterized protein</fullName>
    </submittedName>
</protein>
<organism evidence="1 2">
    <name type="scientific">Geotalea daltonii (strain DSM 22248 / JCM 15807 / FRC-32)</name>
    <name type="common">Geobacter daltonii</name>
    <dbReference type="NCBI Taxonomy" id="316067"/>
    <lineage>
        <taxon>Bacteria</taxon>
        <taxon>Pseudomonadati</taxon>
        <taxon>Thermodesulfobacteriota</taxon>
        <taxon>Desulfuromonadia</taxon>
        <taxon>Geobacterales</taxon>
        <taxon>Geobacteraceae</taxon>
        <taxon>Geotalea</taxon>
    </lineage>
</organism>
<dbReference type="RefSeq" id="WP_012647161.1">
    <property type="nucleotide sequence ID" value="NC_011979.1"/>
</dbReference>
<dbReference type="HOGENOM" id="CLU_2769993_0_0_7"/>
<dbReference type="Proteomes" id="UP000007721">
    <property type="component" value="Chromosome"/>
</dbReference>